<evidence type="ECO:0000313" key="1">
    <source>
        <dbReference type="EMBL" id="GBR75984.1"/>
    </source>
</evidence>
<gene>
    <name evidence="1" type="ORF">NO2_0603</name>
</gene>
<protein>
    <submittedName>
        <fullName evidence="1">Uncharacterized protein</fullName>
    </submittedName>
</protein>
<evidence type="ECO:0000313" key="2">
    <source>
        <dbReference type="Proteomes" id="UP000275925"/>
    </source>
</evidence>
<dbReference type="AlphaFoldDB" id="A0A388TGP4"/>
<keyword evidence="2" id="KW-1185">Reference proteome</keyword>
<dbReference type="EMBL" id="BGZO01000012">
    <property type="protein sequence ID" value="GBR75984.1"/>
    <property type="molecule type" value="Genomic_DNA"/>
</dbReference>
<accession>A0A388TGP4</accession>
<dbReference type="Proteomes" id="UP000275925">
    <property type="component" value="Unassembled WGS sequence"/>
</dbReference>
<comment type="caution">
    <text evidence="1">The sequence shown here is derived from an EMBL/GenBank/DDBJ whole genome shotgun (WGS) entry which is preliminary data.</text>
</comment>
<sequence>MGLNFDPNILDMKSRIGHALKENNSNGKESILKINGERVPLNGSTIEDKAHEIVSHILDAFKEEGIQAVKITLETPANEADKVLLEITEGSDSISVKYSPPDMPFYSEYMYPQSGGTPEIRLVQESNPAVRTQEDLLKDFNRQCSQNGITMLDNNILDNDKFKIEIGYSDAGNYTLKFILKEGFELRDQYGKTASNIIKINFFENSQKALKITPEGNIFLSSSNEPTYIIKSPEEIQRENKFRERLQSGTDFPEGKYDLSRIMRERGGERATIQLPNNKYMSYTTDYVSGAYTITIGNDINQQGRIIPSDETRSIKIKAAELEKFPILKKLLSEISNSIQNIEDYKNKSLEFKHEKKLLDSILPNTKYEESRTQEIQRIIDSLEAKYGEKWGIRFEKNGDGNYTITFGGNTRVSPENKTILYNPNDDMLYGLQIIERGDNTLNVYTEKSGIYEVKIPTAKEIEQEKIQAAAEESIRNILKEPPKGNYEIMFSERGDITPRKLPKSEAVTVKIPNTAPEKYMTYIHFEFKDSEPFWSISMGTELDDEYGAVLVDDSPQVHIPVSELKHYPEFVSLQEAIRSVNYGPQDSKDKGSSLYYYINDGGNSISVPYPPEETP</sequence>
<reference evidence="1 2" key="1">
    <citation type="journal article" date="2019" name="ISME J.">
        <title>Genome analyses of uncultured TG2/ZB3 bacteria in 'Margulisbacteria' specifically attached to ectosymbiotic spirochetes of protists in the termite gut.</title>
        <authorList>
            <person name="Utami Y.D."/>
            <person name="Kuwahara H."/>
            <person name="Igai K."/>
            <person name="Murakami T."/>
            <person name="Sugaya K."/>
            <person name="Morikawa T."/>
            <person name="Nagura Y."/>
            <person name="Yuki M."/>
            <person name="Deevong P."/>
            <person name="Inoue T."/>
            <person name="Kihara K."/>
            <person name="Lo N."/>
            <person name="Yamada A."/>
            <person name="Ohkuma M."/>
            <person name="Hongoh Y."/>
        </authorList>
    </citation>
    <scope>NUCLEOTIDE SEQUENCE [LARGE SCALE GENOMIC DNA]</scope>
    <source>
        <strain evidence="1">NkOx7-02</strain>
    </source>
</reference>
<organism evidence="1 2">
    <name type="scientific">Candidatus Termititenax persephonae</name>
    <dbReference type="NCBI Taxonomy" id="2218525"/>
    <lineage>
        <taxon>Bacteria</taxon>
        <taxon>Bacillati</taxon>
        <taxon>Candidatus Margulisiibacteriota</taxon>
        <taxon>Candidatus Termititenacia</taxon>
        <taxon>Candidatus Termititenacales</taxon>
        <taxon>Candidatus Termititenacaceae</taxon>
        <taxon>Candidatus Termititenax</taxon>
    </lineage>
</organism>
<name>A0A388TGP4_9BACT</name>
<proteinExistence type="predicted"/>